<name>A0A9D7XDB3_9BACT</name>
<comment type="caution">
    <text evidence="2">The sequence shown here is derived from an EMBL/GenBank/DDBJ whole genome shotgun (WGS) entry which is preliminary data.</text>
</comment>
<feature type="domain" description="Secretion system C-terminal sorting" evidence="1">
    <location>
        <begin position="285"/>
        <end position="350"/>
    </location>
</feature>
<dbReference type="EMBL" id="JADKFW010000004">
    <property type="protein sequence ID" value="MBK9716381.1"/>
    <property type="molecule type" value="Genomic_DNA"/>
</dbReference>
<gene>
    <name evidence="2" type="ORF">IPO85_02435</name>
</gene>
<evidence type="ECO:0000313" key="3">
    <source>
        <dbReference type="Proteomes" id="UP000808349"/>
    </source>
</evidence>
<dbReference type="Proteomes" id="UP000808349">
    <property type="component" value="Unassembled WGS sequence"/>
</dbReference>
<proteinExistence type="predicted"/>
<dbReference type="Pfam" id="PF18962">
    <property type="entry name" value="Por_Secre_tail"/>
    <property type="match status" value="1"/>
</dbReference>
<organism evidence="2 3">
    <name type="scientific">Candidatus Defluviibacterium haderslevense</name>
    <dbReference type="NCBI Taxonomy" id="2981993"/>
    <lineage>
        <taxon>Bacteria</taxon>
        <taxon>Pseudomonadati</taxon>
        <taxon>Bacteroidota</taxon>
        <taxon>Saprospiria</taxon>
        <taxon>Saprospirales</taxon>
        <taxon>Saprospiraceae</taxon>
        <taxon>Candidatus Defluviibacterium</taxon>
    </lineage>
</organism>
<dbReference type="AlphaFoldDB" id="A0A9D7XDB3"/>
<protein>
    <submittedName>
        <fullName evidence="2">T9SS type A sorting domain-containing protein</fullName>
    </submittedName>
</protein>
<dbReference type="NCBIfam" id="TIGR04183">
    <property type="entry name" value="Por_Secre_tail"/>
    <property type="match status" value="1"/>
</dbReference>
<sequence>MNGQILQFRTVCKLPPELKESSGLISNNHGATFWSHNDSDGKKIIYEIDSTCKLLRQVFIKNANSIDWEDITQDPSGNMYIGDFGNNNINRKDLTIYKIPNPSLIVEDTIIAESIHFTYLNQFDFPPANDQKNFDMEAMIWYRDSLHLFSKNRTTPFSGYTYHHVLPDKPGQYQTILRDSVVTGLGSMFQNWVTGAALSPNDDKLMLLSYDRGWLFAPFDPEHMIQNPRLVTFSNFSQTEGICFTSNNDLWITDELQSGIGGKLYHADLRQIIATNNLNFNSFQIYPNPSSDYIYINETNIQQIKLFNYNGLEINLPFKSIDHRMDISTLVNGFYILKLQKNNTWYSFKLIKT</sequence>
<accession>A0A9D7XDB3</accession>
<reference evidence="2 3" key="1">
    <citation type="submission" date="2020-10" db="EMBL/GenBank/DDBJ databases">
        <title>Connecting structure to function with the recovery of over 1000 high-quality activated sludge metagenome-assembled genomes encoding full-length rRNA genes using long-read sequencing.</title>
        <authorList>
            <person name="Singleton C.M."/>
            <person name="Petriglieri F."/>
            <person name="Kristensen J.M."/>
            <person name="Kirkegaard R.H."/>
            <person name="Michaelsen T.Y."/>
            <person name="Andersen M.H."/>
            <person name="Karst S.M."/>
            <person name="Dueholm M.S."/>
            <person name="Nielsen P.H."/>
            <person name="Albertsen M."/>
        </authorList>
    </citation>
    <scope>NUCLEOTIDE SEQUENCE [LARGE SCALE GENOMIC DNA]</scope>
    <source>
        <strain evidence="2">Ribe_18-Q3-R11-54_BAT3C.373</strain>
    </source>
</reference>
<dbReference type="SUPFAM" id="SSF63829">
    <property type="entry name" value="Calcium-dependent phosphotriesterase"/>
    <property type="match status" value="1"/>
</dbReference>
<evidence type="ECO:0000259" key="1">
    <source>
        <dbReference type="Pfam" id="PF18962"/>
    </source>
</evidence>
<evidence type="ECO:0000313" key="2">
    <source>
        <dbReference type="EMBL" id="MBK9716381.1"/>
    </source>
</evidence>
<dbReference type="InterPro" id="IPR026444">
    <property type="entry name" value="Secre_tail"/>
</dbReference>